<keyword evidence="1" id="KW-0812">Transmembrane</keyword>
<keyword evidence="1" id="KW-0472">Membrane</keyword>
<proteinExistence type="predicted"/>
<keyword evidence="1" id="KW-1133">Transmembrane helix</keyword>
<dbReference type="Proteomes" id="UP000076587">
    <property type="component" value="Unassembled WGS sequence"/>
</dbReference>
<protein>
    <submittedName>
        <fullName evidence="2">Uncharacterized protein</fullName>
    </submittedName>
</protein>
<dbReference type="PATRIC" id="fig|1365253.3.peg.2452"/>
<feature type="transmembrane region" description="Helical" evidence="1">
    <location>
        <begin position="38"/>
        <end position="58"/>
    </location>
</feature>
<reference evidence="2 3" key="1">
    <citation type="submission" date="2013-07" db="EMBL/GenBank/DDBJ databases">
        <title>Comparative Genomic and Metabolomic Analysis of Twelve Strains of Pseudoalteromonas luteoviolacea.</title>
        <authorList>
            <person name="Vynne N.G."/>
            <person name="Mansson M."/>
            <person name="Gram L."/>
        </authorList>
    </citation>
    <scope>NUCLEOTIDE SEQUENCE [LARGE SCALE GENOMIC DNA]</scope>
    <source>
        <strain evidence="2 3">NCIMB 1942</strain>
    </source>
</reference>
<accession>A0A167C5B8</accession>
<comment type="caution">
    <text evidence="2">The sequence shown here is derived from an EMBL/GenBank/DDBJ whole genome shotgun (WGS) entry which is preliminary data.</text>
</comment>
<evidence type="ECO:0000313" key="2">
    <source>
        <dbReference type="EMBL" id="KZN47257.1"/>
    </source>
</evidence>
<sequence>MSDKHDKNKLIRMVHYHKHNLHSLFENNTGTIPRLNGLYIFALNFQPIFYSFIVRAVALKFKLPSIGAHRL</sequence>
<name>A0A167C5B8_9GAMM</name>
<dbReference type="EMBL" id="AUXT01000157">
    <property type="protein sequence ID" value="KZN47257.1"/>
    <property type="molecule type" value="Genomic_DNA"/>
</dbReference>
<evidence type="ECO:0000313" key="3">
    <source>
        <dbReference type="Proteomes" id="UP000076587"/>
    </source>
</evidence>
<organism evidence="2 3">
    <name type="scientific">Pseudoalteromonas luteoviolacea NCIMB 1942</name>
    <dbReference type="NCBI Taxonomy" id="1365253"/>
    <lineage>
        <taxon>Bacteria</taxon>
        <taxon>Pseudomonadati</taxon>
        <taxon>Pseudomonadota</taxon>
        <taxon>Gammaproteobacteria</taxon>
        <taxon>Alteromonadales</taxon>
        <taxon>Pseudoalteromonadaceae</taxon>
        <taxon>Pseudoalteromonas</taxon>
    </lineage>
</organism>
<gene>
    <name evidence="2" type="ORF">N482_10095</name>
</gene>
<evidence type="ECO:0000256" key="1">
    <source>
        <dbReference type="SAM" id="Phobius"/>
    </source>
</evidence>
<dbReference type="AlphaFoldDB" id="A0A167C5B8"/>